<accession>A0A3E0MDA7</accession>
<evidence type="ECO:0000313" key="13">
    <source>
        <dbReference type="Proteomes" id="UP000256301"/>
    </source>
</evidence>
<dbReference type="InterPro" id="IPR005490">
    <property type="entry name" value="LD_TPept_cat_dom"/>
</dbReference>
<evidence type="ECO:0000256" key="4">
    <source>
        <dbReference type="ARBA" id="ARBA00022679"/>
    </source>
</evidence>
<comment type="pathway">
    <text evidence="1">Cell wall biogenesis; peptidoglycan biosynthesis.</text>
</comment>
<dbReference type="EMBL" id="QQWE01000003">
    <property type="protein sequence ID" value="REJ57755.1"/>
    <property type="molecule type" value="Genomic_DNA"/>
</dbReference>
<dbReference type="InterPro" id="IPR050979">
    <property type="entry name" value="LD-transpeptidase"/>
</dbReference>
<keyword evidence="10" id="KW-0732">Signal</keyword>
<keyword evidence="4" id="KW-0808">Transferase</keyword>
<dbReference type="GO" id="GO:0008360">
    <property type="term" value="P:regulation of cell shape"/>
    <property type="evidence" value="ECO:0007669"/>
    <property type="project" value="UniProtKB-KW"/>
</dbReference>
<dbReference type="InterPro" id="IPR038063">
    <property type="entry name" value="Transpep_catalytic_dom"/>
</dbReference>
<dbReference type="GO" id="GO:0071972">
    <property type="term" value="F:peptidoglycan L,D-transpeptidase activity"/>
    <property type="evidence" value="ECO:0007669"/>
    <property type="project" value="TreeGrafter"/>
</dbReference>
<feature type="domain" description="L,D-TPase catalytic" evidence="11">
    <location>
        <begin position="129"/>
        <end position="189"/>
    </location>
</feature>
<dbReference type="GO" id="GO:0071555">
    <property type="term" value="P:cell wall organization"/>
    <property type="evidence" value="ECO:0007669"/>
    <property type="project" value="UniProtKB-KW"/>
</dbReference>
<evidence type="ECO:0000256" key="5">
    <source>
        <dbReference type="ARBA" id="ARBA00022801"/>
    </source>
</evidence>
<dbReference type="Pfam" id="PF03734">
    <property type="entry name" value="YkuD"/>
    <property type="match status" value="1"/>
</dbReference>
<evidence type="ECO:0000256" key="3">
    <source>
        <dbReference type="ARBA" id="ARBA00022676"/>
    </source>
</evidence>
<evidence type="ECO:0000256" key="1">
    <source>
        <dbReference type="ARBA" id="ARBA00004752"/>
    </source>
</evidence>
<comment type="caution">
    <text evidence="12">The sequence shown here is derived from an EMBL/GenBank/DDBJ whole genome shotgun (WGS) entry which is preliminary data.</text>
</comment>
<keyword evidence="5" id="KW-0378">Hydrolase</keyword>
<name>A0A3E0MDA7_MICAE</name>
<evidence type="ECO:0000256" key="6">
    <source>
        <dbReference type="ARBA" id="ARBA00022960"/>
    </source>
</evidence>
<dbReference type="GO" id="GO:0016757">
    <property type="term" value="F:glycosyltransferase activity"/>
    <property type="evidence" value="ECO:0007669"/>
    <property type="project" value="UniProtKB-KW"/>
</dbReference>
<dbReference type="GO" id="GO:0005576">
    <property type="term" value="C:extracellular region"/>
    <property type="evidence" value="ECO:0007669"/>
    <property type="project" value="TreeGrafter"/>
</dbReference>
<evidence type="ECO:0000256" key="10">
    <source>
        <dbReference type="SAM" id="SignalP"/>
    </source>
</evidence>
<feature type="compositionally biased region" description="Basic and acidic residues" evidence="9">
    <location>
        <begin position="92"/>
        <end position="101"/>
    </location>
</feature>
<sequence>MSLSRLTAALAALCLFGTTFQASAQIAGVRRDLGGGFIEFLYHGGQPTGPIAGAHRAGAPPRSMPTSPAHLRASHTVAPDLEPVRPLLPRPAEPRLQREAAPRSAPARGIDPRFLPQQVTFQSSHRPGTIVINTAERHLYLVQAGGTAMRYGIGIGRPGFGWTGTKTITRKAEWPDWRPPAQMLRRRPDLPR</sequence>
<evidence type="ECO:0000256" key="2">
    <source>
        <dbReference type="ARBA" id="ARBA00005992"/>
    </source>
</evidence>
<dbReference type="UniPathway" id="UPA00219"/>
<dbReference type="Proteomes" id="UP000256301">
    <property type="component" value="Unassembled WGS sequence"/>
</dbReference>
<feature type="signal peptide" evidence="10">
    <location>
        <begin position="1"/>
        <end position="24"/>
    </location>
</feature>
<evidence type="ECO:0000256" key="7">
    <source>
        <dbReference type="ARBA" id="ARBA00022984"/>
    </source>
</evidence>
<proteinExistence type="inferred from homology"/>
<dbReference type="PANTHER" id="PTHR30582">
    <property type="entry name" value="L,D-TRANSPEPTIDASE"/>
    <property type="match status" value="1"/>
</dbReference>
<comment type="similarity">
    <text evidence="2">Belongs to the YkuD family.</text>
</comment>
<reference evidence="12 13" key="1">
    <citation type="submission" date="2017-08" db="EMBL/GenBank/DDBJ databases">
        <title>Functional genomic and metabolic studies of the symbiotic interactions of six Microcystis-dominated communities.</title>
        <authorList>
            <person name="Li Q."/>
            <person name="Lin F."/>
        </authorList>
    </citation>
    <scope>NUCLEOTIDE SEQUENCE [LARGE SCALE GENOMIC DNA]</scope>
    <source>
        <strain evidence="12">DA14</strain>
    </source>
</reference>
<keyword evidence="3" id="KW-0328">Glycosyltransferase</keyword>
<protein>
    <submittedName>
        <fullName evidence="12">L,D-transpeptidase</fullName>
    </submittedName>
</protein>
<feature type="region of interest" description="Disordered" evidence="9">
    <location>
        <begin position="76"/>
        <end position="111"/>
    </location>
</feature>
<dbReference type="PANTHER" id="PTHR30582:SF24">
    <property type="entry name" value="L,D-TRANSPEPTIDASE ERFK_SRFK-RELATED"/>
    <property type="match status" value="1"/>
</dbReference>
<keyword evidence="6" id="KW-0133">Cell shape</keyword>
<dbReference type="SUPFAM" id="SSF141523">
    <property type="entry name" value="L,D-transpeptidase catalytic domain-like"/>
    <property type="match status" value="1"/>
</dbReference>
<dbReference type="GO" id="GO:0018104">
    <property type="term" value="P:peptidoglycan-protein cross-linking"/>
    <property type="evidence" value="ECO:0007669"/>
    <property type="project" value="TreeGrafter"/>
</dbReference>
<feature type="chain" id="PRO_5017689227" evidence="10">
    <location>
        <begin position="25"/>
        <end position="192"/>
    </location>
</feature>
<evidence type="ECO:0000256" key="8">
    <source>
        <dbReference type="ARBA" id="ARBA00023316"/>
    </source>
</evidence>
<keyword evidence="7" id="KW-0573">Peptidoglycan synthesis</keyword>
<organism evidence="12 13">
    <name type="scientific">Microcystis aeruginosa DA14</name>
    <dbReference type="NCBI Taxonomy" id="1987506"/>
    <lineage>
        <taxon>Bacteria</taxon>
        <taxon>Bacillati</taxon>
        <taxon>Cyanobacteriota</taxon>
        <taxon>Cyanophyceae</taxon>
        <taxon>Oscillatoriophycideae</taxon>
        <taxon>Chroococcales</taxon>
        <taxon>Microcystaceae</taxon>
        <taxon>Microcystis</taxon>
    </lineage>
</organism>
<dbReference type="CDD" id="cd16913">
    <property type="entry name" value="YkuD_like"/>
    <property type="match status" value="1"/>
</dbReference>
<evidence type="ECO:0000313" key="12">
    <source>
        <dbReference type="EMBL" id="REJ57755.1"/>
    </source>
</evidence>
<gene>
    <name evidence="12" type="ORF">DWQ56_10870</name>
</gene>
<evidence type="ECO:0000256" key="9">
    <source>
        <dbReference type="SAM" id="MobiDB-lite"/>
    </source>
</evidence>
<evidence type="ECO:0000259" key="11">
    <source>
        <dbReference type="Pfam" id="PF03734"/>
    </source>
</evidence>
<dbReference type="AlphaFoldDB" id="A0A3E0MDA7"/>
<keyword evidence="8" id="KW-0961">Cell wall biogenesis/degradation</keyword>
<feature type="non-terminal residue" evidence="12">
    <location>
        <position position="192"/>
    </location>
</feature>